<dbReference type="InterPro" id="IPR018547">
    <property type="entry name" value="AbiEi_C"/>
</dbReference>
<dbReference type="Pfam" id="PF09407">
    <property type="entry name" value="AbiEi_1"/>
    <property type="match status" value="1"/>
</dbReference>
<dbReference type="EMBL" id="BAAAOG010000003">
    <property type="protein sequence ID" value="GAA1958737.1"/>
    <property type="molecule type" value="Genomic_DNA"/>
</dbReference>
<gene>
    <name evidence="2" type="ORF">GCM10009776_21400</name>
</gene>
<proteinExistence type="predicted"/>
<evidence type="ECO:0000259" key="1">
    <source>
        <dbReference type="Pfam" id="PF09407"/>
    </source>
</evidence>
<evidence type="ECO:0000313" key="3">
    <source>
        <dbReference type="Proteomes" id="UP001499933"/>
    </source>
</evidence>
<dbReference type="Gene3D" id="3.40.960.10">
    <property type="entry name" value="VSR Endonuclease"/>
    <property type="match status" value="1"/>
</dbReference>
<protein>
    <recommendedName>
        <fullName evidence="1">AbiEi antitoxin C-terminal domain-containing protein</fullName>
    </recommendedName>
</protein>
<organism evidence="2 3">
    <name type="scientific">Microbacterium deminutum</name>
    <dbReference type="NCBI Taxonomy" id="344164"/>
    <lineage>
        <taxon>Bacteria</taxon>
        <taxon>Bacillati</taxon>
        <taxon>Actinomycetota</taxon>
        <taxon>Actinomycetes</taxon>
        <taxon>Micrococcales</taxon>
        <taxon>Microbacteriaceae</taxon>
        <taxon>Microbacterium</taxon>
    </lineage>
</organism>
<sequence>MSQPYYGVRVPAKAKLSFAQRCSARATRLSGKAAFSHLTAARLHGLPLPAEHERADIFEITVPRGQRAPRGNAVRGHQAQLGPKDVDKRTGVHATTPERTFCDLAACLTLGQLVAVGDTLIRRHGGLLTRKDLERNVASYRGRRNIRRLRRALELLDQDAESPKESELRVAIIEAGFPTPTCNESVFDGRGRLVGRVDLAYPALKIAIEYEGDYHRQQDQWRADLKRRRRLEALGWTYLSVTQADLDGPEDFLADLRVAMER</sequence>
<reference evidence="3" key="1">
    <citation type="journal article" date="2019" name="Int. J. Syst. Evol. Microbiol.">
        <title>The Global Catalogue of Microorganisms (GCM) 10K type strain sequencing project: providing services to taxonomists for standard genome sequencing and annotation.</title>
        <authorList>
            <consortium name="The Broad Institute Genomics Platform"/>
            <consortium name="The Broad Institute Genome Sequencing Center for Infectious Disease"/>
            <person name="Wu L."/>
            <person name="Ma J."/>
        </authorList>
    </citation>
    <scope>NUCLEOTIDE SEQUENCE [LARGE SCALE GENOMIC DNA]</scope>
    <source>
        <strain evidence="3">JCM 14901</strain>
    </source>
</reference>
<dbReference type="RefSeq" id="WP_344094375.1">
    <property type="nucleotide sequence ID" value="NZ_BAAAOG010000003.1"/>
</dbReference>
<dbReference type="InterPro" id="IPR011335">
    <property type="entry name" value="Restrct_endonuc-II-like"/>
</dbReference>
<accession>A0ABP5C7N9</accession>
<comment type="caution">
    <text evidence="2">The sequence shown here is derived from an EMBL/GenBank/DDBJ whole genome shotgun (WGS) entry which is preliminary data.</text>
</comment>
<feature type="domain" description="AbiEi antitoxin C-terminal" evidence="1">
    <location>
        <begin position="34"/>
        <end position="155"/>
    </location>
</feature>
<name>A0ABP5C7N9_9MICO</name>
<evidence type="ECO:0000313" key="2">
    <source>
        <dbReference type="EMBL" id="GAA1958737.1"/>
    </source>
</evidence>
<dbReference type="Proteomes" id="UP001499933">
    <property type="component" value="Unassembled WGS sequence"/>
</dbReference>
<dbReference type="SUPFAM" id="SSF52980">
    <property type="entry name" value="Restriction endonuclease-like"/>
    <property type="match status" value="1"/>
</dbReference>
<keyword evidence="3" id="KW-1185">Reference proteome</keyword>